<dbReference type="InParanoid" id="A0A136IV64"/>
<evidence type="ECO:0000313" key="4">
    <source>
        <dbReference type="Proteomes" id="UP000070501"/>
    </source>
</evidence>
<keyword evidence="1" id="KW-0175">Coiled coil</keyword>
<feature type="coiled-coil region" evidence="1">
    <location>
        <begin position="52"/>
        <end position="79"/>
    </location>
</feature>
<proteinExistence type="predicted"/>
<evidence type="ECO:0000256" key="2">
    <source>
        <dbReference type="SAM" id="MobiDB-lite"/>
    </source>
</evidence>
<dbReference type="Proteomes" id="UP000070501">
    <property type="component" value="Unassembled WGS sequence"/>
</dbReference>
<accession>A0A136IV64</accession>
<feature type="compositionally biased region" description="Basic and acidic residues" evidence="2">
    <location>
        <begin position="441"/>
        <end position="460"/>
    </location>
</feature>
<feature type="region of interest" description="Disordered" evidence="2">
    <location>
        <begin position="85"/>
        <end position="167"/>
    </location>
</feature>
<feature type="compositionally biased region" description="Basic and acidic residues" evidence="2">
    <location>
        <begin position="207"/>
        <end position="216"/>
    </location>
</feature>
<organism evidence="3 4">
    <name type="scientific">Microdochium bolleyi</name>
    <dbReference type="NCBI Taxonomy" id="196109"/>
    <lineage>
        <taxon>Eukaryota</taxon>
        <taxon>Fungi</taxon>
        <taxon>Dikarya</taxon>
        <taxon>Ascomycota</taxon>
        <taxon>Pezizomycotina</taxon>
        <taxon>Sordariomycetes</taxon>
        <taxon>Xylariomycetidae</taxon>
        <taxon>Xylariales</taxon>
        <taxon>Microdochiaceae</taxon>
        <taxon>Microdochium</taxon>
    </lineage>
</organism>
<name>A0A136IV64_9PEZI</name>
<feature type="region of interest" description="Disordered" evidence="2">
    <location>
        <begin position="206"/>
        <end position="242"/>
    </location>
</feature>
<protein>
    <submittedName>
        <fullName evidence="3">Uncharacterized protein</fullName>
    </submittedName>
</protein>
<dbReference type="AlphaFoldDB" id="A0A136IV64"/>
<keyword evidence="4" id="KW-1185">Reference proteome</keyword>
<evidence type="ECO:0000256" key="1">
    <source>
        <dbReference type="SAM" id="Coils"/>
    </source>
</evidence>
<dbReference type="OrthoDB" id="4800057at2759"/>
<feature type="compositionally biased region" description="Basic and acidic residues" evidence="2">
    <location>
        <begin position="91"/>
        <end position="115"/>
    </location>
</feature>
<gene>
    <name evidence="3" type="ORF">Micbo1qcDRAFT_207069</name>
</gene>
<feature type="region of interest" description="Disordered" evidence="2">
    <location>
        <begin position="434"/>
        <end position="500"/>
    </location>
</feature>
<dbReference type="EMBL" id="KQ964257">
    <property type="protein sequence ID" value="KXJ88934.1"/>
    <property type="molecule type" value="Genomic_DNA"/>
</dbReference>
<reference evidence="4" key="1">
    <citation type="submission" date="2016-02" db="EMBL/GenBank/DDBJ databases">
        <title>Draft genome sequence of Microdochium bolleyi, a fungal endophyte of beachgrass.</title>
        <authorList>
            <consortium name="DOE Joint Genome Institute"/>
            <person name="David A.S."/>
            <person name="May G."/>
            <person name="Haridas S."/>
            <person name="Lim J."/>
            <person name="Wang M."/>
            <person name="Labutti K."/>
            <person name="Lipzen A."/>
            <person name="Barry K."/>
            <person name="Grigoriev I.V."/>
        </authorList>
    </citation>
    <scope>NUCLEOTIDE SEQUENCE [LARGE SCALE GENOMIC DNA]</scope>
    <source>
        <strain evidence="4">J235TASD1</strain>
    </source>
</reference>
<sequence length="692" mass="78897">MASPPDNWEEMERHYWQTTKVTRQKQDASLSHEYSNRQEMIRARLVSMYDRKSQLQNELQSVNASIELQENERERLAAEHEDKCVGLASRRQQEDRAQHEWFQRTRREHQADSMARHTIRPRSSGTRPDSGGSGASTASGPALWTSINGARPRNSHVADSEPPTDPGNLLSSVFHNPMNEAEANARSMPYRTSKGPNDILNDANADPGKKMTERPLKPKQRHSLPGFSSIARSPGSAPHEIDIDDGYEITKATSSLRDNGTVITEPPMFAGCPLLKIDEKSEYWDIEWQSLESIIQPQLDRWKEKLVGLRQTPDAVRHTVFLANRQVNRGQAVMDFLADKGSPFHPYQFVGKDMMSKFYKTFINYDTMFRLINVHEELKKFDLDVSPLEWLRQRMHEISTAQGDKFSLSKTVHDLYHDPKLKYLREKHGFGNIGRPSGYKLGEKAPDRAANKSKARRDASAGDGSMRRKARRSIGQVDSEAPSPELAQRQPYPVTLPGPDQIAAQAMDPMAPRLPKRARIDGLPLPVLPHPEPEEDLDFSGYTSTDSFSSGRIMHLDWRIYQVRTRAMTTSTDVTQYWTWKNDANKFEHQVLRDVQPKVTWGIYQKPLNFNVTLDETVEIQYAKDCPKVVVITKSEKRGNVLAHFKRDRTKKRFLSFAKKKGVRLVTSSRMAIDSMWDSMDSSTLPSDESAP</sequence>
<evidence type="ECO:0000313" key="3">
    <source>
        <dbReference type="EMBL" id="KXJ88934.1"/>
    </source>
</evidence>